<accession>A0A1Q4VBJ0</accession>
<feature type="transmembrane region" description="Helical" evidence="8">
    <location>
        <begin position="191"/>
        <end position="213"/>
    </location>
</feature>
<evidence type="ECO:0000313" key="9">
    <source>
        <dbReference type="EMBL" id="OKH95232.1"/>
    </source>
</evidence>
<sequence>MVSTHAGRALGLLVCLLVLGGCLVLSLAFGAKSIPVTDVWHALTAYDGSEDAFIVRDLRVPRAFLALAVGAALGVSGALIQALTRNPLADPGILGVNAGAGFAVIIGVAFLGLSSTGQYLAMSFAGAVVTTTLVYVLGSAGRAGATPVQLTLVGVALSAVLAGISAAVTLLNPEVYDAMRGWAAGSLAARGWDVFHTVLPFIAAGLVLALLAARPLNAIALGDDLARSLGAGIVRTRVTVVVAVTLLAGAATAAAGPIGFVGLMVPHVARWFVGPDQRWIIPYTIVCAPILLIVSDTVGRIVLTPQELQVGIVTAFIGAPVLILLVRRRKVSGL</sequence>
<keyword evidence="7 8" id="KW-0472">Membrane</keyword>
<name>A0A1Q4VBJ0_9ACTN</name>
<keyword evidence="6 8" id="KW-1133">Transmembrane helix</keyword>
<dbReference type="GO" id="GO:0022857">
    <property type="term" value="F:transmembrane transporter activity"/>
    <property type="evidence" value="ECO:0007669"/>
    <property type="project" value="InterPro"/>
</dbReference>
<evidence type="ECO:0000256" key="5">
    <source>
        <dbReference type="ARBA" id="ARBA00022692"/>
    </source>
</evidence>
<evidence type="ECO:0000256" key="7">
    <source>
        <dbReference type="ARBA" id="ARBA00023136"/>
    </source>
</evidence>
<feature type="transmembrane region" description="Helical" evidence="8">
    <location>
        <begin position="280"/>
        <end position="302"/>
    </location>
</feature>
<dbReference type="PANTHER" id="PTHR30472:SF1">
    <property type="entry name" value="FE(3+) DICITRATE TRANSPORT SYSTEM PERMEASE PROTEIN FECC-RELATED"/>
    <property type="match status" value="1"/>
</dbReference>
<dbReference type="SUPFAM" id="SSF81345">
    <property type="entry name" value="ABC transporter involved in vitamin B12 uptake, BtuC"/>
    <property type="match status" value="1"/>
</dbReference>
<evidence type="ECO:0000256" key="6">
    <source>
        <dbReference type="ARBA" id="ARBA00022989"/>
    </source>
</evidence>
<reference evidence="9 10" key="1">
    <citation type="submission" date="2015-06" db="EMBL/GenBank/DDBJ databases">
        <title>Cloning and characterization of the uncialamcin biosynthetic gene cluster.</title>
        <authorList>
            <person name="Yan X."/>
            <person name="Huang T."/>
            <person name="Ge H."/>
            <person name="Shen B."/>
        </authorList>
    </citation>
    <scope>NUCLEOTIDE SEQUENCE [LARGE SCALE GENOMIC DNA]</scope>
    <source>
        <strain evidence="9 10">DCA2648</strain>
    </source>
</reference>
<comment type="subcellular location">
    <subcellularLocation>
        <location evidence="1">Cell membrane</location>
        <topology evidence="1">Multi-pass membrane protein</topology>
    </subcellularLocation>
</comment>
<evidence type="ECO:0000256" key="3">
    <source>
        <dbReference type="ARBA" id="ARBA00022448"/>
    </source>
</evidence>
<keyword evidence="3" id="KW-0813">Transport</keyword>
<organism evidence="9 10">
    <name type="scientific">Streptomyces uncialis</name>
    <dbReference type="NCBI Taxonomy" id="1048205"/>
    <lineage>
        <taxon>Bacteria</taxon>
        <taxon>Bacillati</taxon>
        <taxon>Actinomycetota</taxon>
        <taxon>Actinomycetes</taxon>
        <taxon>Kitasatosporales</taxon>
        <taxon>Streptomycetaceae</taxon>
        <taxon>Streptomyces</taxon>
    </lineage>
</organism>
<evidence type="ECO:0000256" key="8">
    <source>
        <dbReference type="SAM" id="Phobius"/>
    </source>
</evidence>
<dbReference type="CDD" id="cd06550">
    <property type="entry name" value="TM_ABC_iron-siderophores_like"/>
    <property type="match status" value="1"/>
</dbReference>
<dbReference type="STRING" id="1048205.AB852_10635"/>
<dbReference type="InterPro" id="IPR000522">
    <property type="entry name" value="ABC_transptr_permease_BtuC"/>
</dbReference>
<dbReference type="PANTHER" id="PTHR30472">
    <property type="entry name" value="FERRIC ENTEROBACTIN TRANSPORT SYSTEM PERMEASE PROTEIN"/>
    <property type="match status" value="1"/>
</dbReference>
<dbReference type="GO" id="GO:0033214">
    <property type="term" value="P:siderophore-iron import into cell"/>
    <property type="evidence" value="ECO:0007669"/>
    <property type="project" value="TreeGrafter"/>
</dbReference>
<feature type="transmembrane region" description="Helical" evidence="8">
    <location>
        <begin position="150"/>
        <end position="171"/>
    </location>
</feature>
<keyword evidence="4" id="KW-1003">Cell membrane</keyword>
<evidence type="ECO:0000256" key="1">
    <source>
        <dbReference type="ARBA" id="ARBA00004651"/>
    </source>
</evidence>
<dbReference type="EMBL" id="LFBV01000002">
    <property type="protein sequence ID" value="OKH95232.1"/>
    <property type="molecule type" value="Genomic_DNA"/>
</dbReference>
<comment type="similarity">
    <text evidence="2">Belongs to the binding-protein-dependent transport system permease family. FecCD subfamily.</text>
</comment>
<dbReference type="Gene3D" id="1.10.3470.10">
    <property type="entry name" value="ABC transporter involved in vitamin B12 uptake, BtuC"/>
    <property type="match status" value="1"/>
</dbReference>
<evidence type="ECO:0000313" key="10">
    <source>
        <dbReference type="Proteomes" id="UP000186455"/>
    </source>
</evidence>
<dbReference type="InterPro" id="IPR037294">
    <property type="entry name" value="ABC_BtuC-like"/>
</dbReference>
<evidence type="ECO:0000256" key="4">
    <source>
        <dbReference type="ARBA" id="ARBA00022475"/>
    </source>
</evidence>
<dbReference type="GO" id="GO:0005886">
    <property type="term" value="C:plasma membrane"/>
    <property type="evidence" value="ECO:0007669"/>
    <property type="project" value="UniProtKB-SubCell"/>
</dbReference>
<dbReference type="AlphaFoldDB" id="A0A1Q4VBJ0"/>
<evidence type="ECO:0000256" key="2">
    <source>
        <dbReference type="ARBA" id="ARBA00007935"/>
    </source>
</evidence>
<proteinExistence type="inferred from homology"/>
<feature type="transmembrane region" description="Helical" evidence="8">
    <location>
        <begin position="308"/>
        <end position="326"/>
    </location>
</feature>
<gene>
    <name evidence="9" type="ORF">AB852_10635</name>
</gene>
<keyword evidence="10" id="KW-1185">Reference proteome</keyword>
<dbReference type="Proteomes" id="UP000186455">
    <property type="component" value="Unassembled WGS sequence"/>
</dbReference>
<dbReference type="RefSeq" id="WP_073787696.1">
    <property type="nucleotide sequence ID" value="NZ_JBHXKN010000007.1"/>
</dbReference>
<dbReference type="Pfam" id="PF01032">
    <property type="entry name" value="FecCD"/>
    <property type="match status" value="1"/>
</dbReference>
<feature type="transmembrane region" description="Helical" evidence="8">
    <location>
        <begin position="92"/>
        <end position="113"/>
    </location>
</feature>
<keyword evidence="5 8" id="KW-0812">Transmembrane</keyword>
<feature type="transmembrane region" description="Helical" evidence="8">
    <location>
        <begin position="63"/>
        <end position="80"/>
    </location>
</feature>
<dbReference type="FunFam" id="1.10.3470.10:FF:000001">
    <property type="entry name" value="Vitamin B12 ABC transporter permease BtuC"/>
    <property type="match status" value="1"/>
</dbReference>
<comment type="caution">
    <text evidence="9">The sequence shown here is derived from an EMBL/GenBank/DDBJ whole genome shotgun (WGS) entry which is preliminary data.</text>
</comment>
<protein>
    <submittedName>
        <fullName evidence="9">ABC transporter permease</fullName>
    </submittedName>
</protein>
<feature type="transmembrane region" description="Helical" evidence="8">
    <location>
        <begin position="119"/>
        <end position="138"/>
    </location>
</feature>